<gene>
    <name evidence="9" type="ORF">DFP90_105149</name>
</gene>
<evidence type="ECO:0000256" key="2">
    <source>
        <dbReference type="ARBA" id="ARBA00022475"/>
    </source>
</evidence>
<protein>
    <recommendedName>
        <fullName evidence="7">TRAP transporter large permease protein</fullName>
    </recommendedName>
</protein>
<comment type="subcellular location">
    <subcellularLocation>
        <location evidence="1 7">Cell inner membrane</location>
        <topology evidence="1 7">Multi-pass membrane protein</topology>
    </subcellularLocation>
</comment>
<feature type="domain" description="TRAP C4-dicarboxylate transport system permease DctM subunit" evidence="8">
    <location>
        <begin position="26"/>
        <end position="438"/>
    </location>
</feature>
<comment type="caution">
    <text evidence="9">The sequence shown here is derived from an EMBL/GenBank/DDBJ whole genome shotgun (WGS) entry which is preliminary data.</text>
</comment>
<evidence type="ECO:0000256" key="1">
    <source>
        <dbReference type="ARBA" id="ARBA00004429"/>
    </source>
</evidence>
<dbReference type="EMBL" id="QRDW01000005">
    <property type="protein sequence ID" value="RED49777.1"/>
    <property type="molecule type" value="Genomic_DNA"/>
</dbReference>
<dbReference type="GO" id="GO:0022857">
    <property type="term" value="F:transmembrane transporter activity"/>
    <property type="evidence" value="ECO:0007669"/>
    <property type="project" value="UniProtKB-UniRule"/>
</dbReference>
<dbReference type="Pfam" id="PF06808">
    <property type="entry name" value="DctM"/>
    <property type="match status" value="1"/>
</dbReference>
<evidence type="ECO:0000256" key="4">
    <source>
        <dbReference type="ARBA" id="ARBA00022692"/>
    </source>
</evidence>
<comment type="similarity">
    <text evidence="7">Belongs to the TRAP transporter large permease family.</text>
</comment>
<keyword evidence="7" id="KW-0813">Transport</keyword>
<evidence type="ECO:0000256" key="5">
    <source>
        <dbReference type="ARBA" id="ARBA00022989"/>
    </source>
</evidence>
<dbReference type="PIRSF" id="PIRSF006066">
    <property type="entry name" value="HI0050"/>
    <property type="match status" value="1"/>
</dbReference>
<feature type="transmembrane region" description="Helical" evidence="7">
    <location>
        <begin position="298"/>
        <end position="319"/>
    </location>
</feature>
<sequence>MKSVTKRRAAPQPDSEGGAQMLFVTLIILLSLVALSIPVAAALGILGLTLDQVYAPFPLYRAAGEIFWSVGTDFILAAIPMFILLGELLLRSGISTRMYSSIELWLGRMPGGLMHSNIAASALFAATSGSSVATAATVGTVAIPEGQRNGYNERLFLGTLAAGGTLGILIPPSINLIIYGVLTETSVPQLYLAGIFPGLALAGLFMATVAISCFLFPKWGGRTGQSGFMDRLRALKHLVPPLGIFLIVVGSIYAGFATPTEAAALGVMAALGLAAYHRRLNWQILRETLLGTMRTTAMVMLIILMAYFLNFILSAIGLTQQLTDFIASMGLTPFTTLLVIVAFYLIIGCFMETLSMMIATVPIIAPIIISLGYDPVWFGVLLMLLLETALITPPIGVNLYVVQGVRGRGAITDVIIGTLPFIATMFVMIALLLAWPGMATWLPQQFY</sequence>
<feature type="transmembrane region" description="Helical" evidence="7">
    <location>
        <begin position="66"/>
        <end position="90"/>
    </location>
</feature>
<accession>A0A3D9HJU7</accession>
<reference evidence="9 10" key="1">
    <citation type="submission" date="2018-07" db="EMBL/GenBank/DDBJ databases">
        <title>Genomic Encyclopedia of Type Strains, Phase III (KMG-III): the genomes of soil and plant-associated and newly described type strains.</title>
        <authorList>
            <person name="Whitman W."/>
        </authorList>
    </citation>
    <scope>NUCLEOTIDE SEQUENCE [LARGE SCALE GENOMIC DNA]</scope>
    <source>
        <strain evidence="9 10">CECT 8488</strain>
    </source>
</reference>
<evidence type="ECO:0000313" key="10">
    <source>
        <dbReference type="Proteomes" id="UP000256845"/>
    </source>
</evidence>
<keyword evidence="4 7" id="KW-0812">Transmembrane</keyword>
<comment type="function">
    <text evidence="7">Part of the tripartite ATP-independent periplasmic (TRAP) transport system.</text>
</comment>
<feature type="transmembrane region" description="Helical" evidence="7">
    <location>
        <begin position="238"/>
        <end position="256"/>
    </location>
</feature>
<feature type="transmembrane region" description="Helical" evidence="7">
    <location>
        <begin position="21"/>
        <end position="46"/>
    </location>
</feature>
<keyword evidence="10" id="KW-1185">Reference proteome</keyword>
<evidence type="ECO:0000256" key="6">
    <source>
        <dbReference type="ARBA" id="ARBA00023136"/>
    </source>
</evidence>
<dbReference type="NCBIfam" id="TIGR00786">
    <property type="entry name" value="dctM"/>
    <property type="match status" value="1"/>
</dbReference>
<feature type="transmembrane region" description="Helical" evidence="7">
    <location>
        <begin position="354"/>
        <end position="373"/>
    </location>
</feature>
<feature type="transmembrane region" description="Helical" evidence="7">
    <location>
        <begin position="155"/>
        <end position="178"/>
    </location>
</feature>
<keyword evidence="3 7" id="KW-0997">Cell inner membrane</keyword>
<evidence type="ECO:0000256" key="7">
    <source>
        <dbReference type="RuleBase" id="RU369079"/>
    </source>
</evidence>
<dbReference type="AlphaFoldDB" id="A0A3D9HJU7"/>
<feature type="transmembrane region" description="Helical" evidence="7">
    <location>
        <begin position="379"/>
        <end position="402"/>
    </location>
</feature>
<feature type="transmembrane region" description="Helical" evidence="7">
    <location>
        <begin position="262"/>
        <end position="277"/>
    </location>
</feature>
<evidence type="ECO:0000259" key="8">
    <source>
        <dbReference type="Pfam" id="PF06808"/>
    </source>
</evidence>
<proteinExistence type="inferred from homology"/>
<dbReference type="GO" id="GO:0005886">
    <property type="term" value="C:plasma membrane"/>
    <property type="evidence" value="ECO:0007669"/>
    <property type="project" value="UniProtKB-SubCell"/>
</dbReference>
<dbReference type="InterPro" id="IPR010656">
    <property type="entry name" value="DctM"/>
</dbReference>
<feature type="transmembrane region" description="Helical" evidence="7">
    <location>
        <begin position="325"/>
        <end position="347"/>
    </location>
</feature>
<evidence type="ECO:0000313" key="9">
    <source>
        <dbReference type="EMBL" id="RED49777.1"/>
    </source>
</evidence>
<organism evidence="9 10">
    <name type="scientific">Aestuariispira insulae</name>
    <dbReference type="NCBI Taxonomy" id="1461337"/>
    <lineage>
        <taxon>Bacteria</taxon>
        <taxon>Pseudomonadati</taxon>
        <taxon>Pseudomonadota</taxon>
        <taxon>Alphaproteobacteria</taxon>
        <taxon>Rhodospirillales</taxon>
        <taxon>Kiloniellaceae</taxon>
        <taxon>Aestuariispira</taxon>
    </lineage>
</organism>
<feature type="transmembrane region" description="Helical" evidence="7">
    <location>
        <begin position="190"/>
        <end position="217"/>
    </location>
</feature>
<feature type="transmembrane region" description="Helical" evidence="7">
    <location>
        <begin position="414"/>
        <end position="435"/>
    </location>
</feature>
<dbReference type="PANTHER" id="PTHR33362">
    <property type="entry name" value="SIALIC ACID TRAP TRANSPORTER PERMEASE PROTEIN SIAT-RELATED"/>
    <property type="match status" value="1"/>
</dbReference>
<dbReference type="InterPro" id="IPR004681">
    <property type="entry name" value="TRAP_DctM"/>
</dbReference>
<evidence type="ECO:0000256" key="3">
    <source>
        <dbReference type="ARBA" id="ARBA00022519"/>
    </source>
</evidence>
<keyword evidence="2" id="KW-1003">Cell membrane</keyword>
<dbReference type="PANTHER" id="PTHR33362:SF5">
    <property type="entry name" value="C4-DICARBOXYLATE TRAP TRANSPORTER LARGE PERMEASE PROTEIN DCTM"/>
    <property type="match status" value="1"/>
</dbReference>
<keyword evidence="6 7" id="KW-0472">Membrane</keyword>
<keyword evidence="5 7" id="KW-1133">Transmembrane helix</keyword>
<comment type="subunit">
    <text evidence="7">The complex comprises the extracytoplasmic solute receptor protein and the two transmembrane proteins.</text>
</comment>
<name>A0A3D9HJU7_9PROT</name>
<dbReference type="Proteomes" id="UP000256845">
    <property type="component" value="Unassembled WGS sequence"/>
</dbReference>